<reference evidence="7 8" key="1">
    <citation type="journal article" date="2019" name="Int. J. Syst. Evol. Microbiol.">
        <title>The Global Catalogue of Microorganisms (GCM) 10K type strain sequencing project: providing services to taxonomists for standard genome sequencing and annotation.</title>
        <authorList>
            <consortium name="The Broad Institute Genomics Platform"/>
            <consortium name="The Broad Institute Genome Sequencing Center for Infectious Disease"/>
            <person name="Wu L."/>
            <person name="Ma J."/>
        </authorList>
    </citation>
    <scope>NUCLEOTIDE SEQUENCE [LARGE SCALE GENOMIC DNA]</scope>
    <source>
        <strain evidence="7 8">XZYJ18</strain>
    </source>
</reference>
<dbReference type="Pfam" id="PF00005">
    <property type="entry name" value="ABC_tran"/>
    <property type="match status" value="1"/>
</dbReference>
<dbReference type="PROSITE" id="PS50893">
    <property type="entry name" value="ABC_TRANSPORTER_2"/>
    <property type="match status" value="1"/>
</dbReference>
<sequence length="250" mass="27403">MSLLELDAVDAYYGESHILRDVSLTVEEGEVCALLGRNGAGKTTTLRSISGARPPDVREGRISFKDEDVTAMDPEDISARGISLVPEERRVFPNLTVAENLHLAEVSENRSNTVGRSLGQVQVEHVGMTTEQVYEEFPRLRERKTQKAGTLSGGEQQMLAIARALKQNTDLLLLDEPYEGLAPQIIADVEDAIRRISDSGTTILLVEQNAVAAMDIADRCYVVDQGSIVFEGTAAALRDNDETRDRYLGV</sequence>
<accession>A0ABD5PYD6</accession>
<proteinExistence type="inferred from homology"/>
<protein>
    <submittedName>
        <fullName evidence="7">ABC transporter ATP-binding protein</fullName>
    </submittedName>
</protein>
<dbReference type="CDD" id="cd03224">
    <property type="entry name" value="ABC_TM1139_LivF_branched"/>
    <property type="match status" value="1"/>
</dbReference>
<dbReference type="GO" id="GO:0006865">
    <property type="term" value="P:amino acid transport"/>
    <property type="evidence" value="ECO:0007669"/>
    <property type="project" value="UniProtKB-KW"/>
</dbReference>
<keyword evidence="5" id="KW-0029">Amino-acid transport</keyword>
<dbReference type="Gene3D" id="3.40.50.300">
    <property type="entry name" value="P-loop containing nucleotide triphosphate hydrolases"/>
    <property type="match status" value="1"/>
</dbReference>
<evidence type="ECO:0000313" key="8">
    <source>
        <dbReference type="Proteomes" id="UP001595945"/>
    </source>
</evidence>
<comment type="caution">
    <text evidence="7">The sequence shown here is derived from an EMBL/GenBank/DDBJ whole genome shotgun (WGS) entry which is preliminary data.</text>
</comment>
<dbReference type="InterPro" id="IPR027417">
    <property type="entry name" value="P-loop_NTPase"/>
</dbReference>
<evidence type="ECO:0000256" key="5">
    <source>
        <dbReference type="ARBA" id="ARBA00022970"/>
    </source>
</evidence>
<dbReference type="AlphaFoldDB" id="A0ABD5PYD6"/>
<evidence type="ECO:0000256" key="1">
    <source>
        <dbReference type="ARBA" id="ARBA00005417"/>
    </source>
</evidence>
<dbReference type="SMART" id="SM00382">
    <property type="entry name" value="AAA"/>
    <property type="match status" value="1"/>
</dbReference>
<keyword evidence="8" id="KW-1185">Reference proteome</keyword>
<dbReference type="InterPro" id="IPR052156">
    <property type="entry name" value="BCAA_Transport_ATP-bd_LivF"/>
</dbReference>
<evidence type="ECO:0000313" key="7">
    <source>
        <dbReference type="EMBL" id="MFC4823413.1"/>
    </source>
</evidence>
<dbReference type="RefSeq" id="WP_254267112.1">
    <property type="nucleotide sequence ID" value="NZ_CP100400.1"/>
</dbReference>
<evidence type="ECO:0000256" key="4">
    <source>
        <dbReference type="ARBA" id="ARBA00022840"/>
    </source>
</evidence>
<keyword evidence="3" id="KW-0547">Nucleotide-binding</keyword>
<comment type="similarity">
    <text evidence="1">Belongs to the ABC transporter superfamily.</text>
</comment>
<gene>
    <name evidence="7" type="ORF">ACFO9K_03975</name>
</gene>
<keyword evidence="4 7" id="KW-0067">ATP-binding</keyword>
<dbReference type="PROSITE" id="PS00211">
    <property type="entry name" value="ABC_TRANSPORTER_1"/>
    <property type="match status" value="1"/>
</dbReference>
<evidence type="ECO:0000256" key="2">
    <source>
        <dbReference type="ARBA" id="ARBA00022448"/>
    </source>
</evidence>
<dbReference type="InterPro" id="IPR003593">
    <property type="entry name" value="AAA+_ATPase"/>
</dbReference>
<dbReference type="PANTHER" id="PTHR43820">
    <property type="entry name" value="HIGH-AFFINITY BRANCHED-CHAIN AMINO ACID TRANSPORT ATP-BINDING PROTEIN LIVF"/>
    <property type="match status" value="1"/>
</dbReference>
<evidence type="ECO:0000256" key="3">
    <source>
        <dbReference type="ARBA" id="ARBA00022741"/>
    </source>
</evidence>
<evidence type="ECO:0000259" key="6">
    <source>
        <dbReference type="PROSITE" id="PS50893"/>
    </source>
</evidence>
<dbReference type="InterPro" id="IPR003439">
    <property type="entry name" value="ABC_transporter-like_ATP-bd"/>
</dbReference>
<dbReference type="SUPFAM" id="SSF52540">
    <property type="entry name" value="P-loop containing nucleoside triphosphate hydrolases"/>
    <property type="match status" value="1"/>
</dbReference>
<dbReference type="EMBL" id="JBHSHT010000001">
    <property type="protein sequence ID" value="MFC4823413.1"/>
    <property type="molecule type" value="Genomic_DNA"/>
</dbReference>
<dbReference type="GO" id="GO:0005524">
    <property type="term" value="F:ATP binding"/>
    <property type="evidence" value="ECO:0007669"/>
    <property type="project" value="UniProtKB-KW"/>
</dbReference>
<keyword evidence="2" id="KW-0813">Transport</keyword>
<dbReference type="InterPro" id="IPR017871">
    <property type="entry name" value="ABC_transporter-like_CS"/>
</dbReference>
<feature type="domain" description="ABC transporter" evidence="6">
    <location>
        <begin position="4"/>
        <end position="250"/>
    </location>
</feature>
<dbReference type="GeneID" id="73045536"/>
<dbReference type="PANTHER" id="PTHR43820:SF2">
    <property type="entry name" value="ABC TRANSPORTER ATP-BINDING PROTEIN"/>
    <property type="match status" value="1"/>
</dbReference>
<dbReference type="Proteomes" id="UP001595945">
    <property type="component" value="Unassembled WGS sequence"/>
</dbReference>
<organism evidence="7 8">
    <name type="scientific">Halorussus aquaticus</name>
    <dbReference type="NCBI Taxonomy" id="2953748"/>
    <lineage>
        <taxon>Archaea</taxon>
        <taxon>Methanobacteriati</taxon>
        <taxon>Methanobacteriota</taxon>
        <taxon>Stenosarchaea group</taxon>
        <taxon>Halobacteria</taxon>
        <taxon>Halobacteriales</taxon>
        <taxon>Haladaptataceae</taxon>
        <taxon>Halorussus</taxon>
    </lineage>
</organism>
<name>A0ABD5PYD6_9EURY</name>